<dbReference type="InterPro" id="IPR056798">
    <property type="entry name" value="ADH_Fe_C"/>
</dbReference>
<dbReference type="PANTHER" id="PTHR11496">
    <property type="entry name" value="ALCOHOL DEHYDROGENASE"/>
    <property type="match status" value="1"/>
</dbReference>
<evidence type="ECO:0000313" key="7">
    <source>
        <dbReference type="Proteomes" id="UP000230161"/>
    </source>
</evidence>
<evidence type="ECO:0000256" key="3">
    <source>
        <dbReference type="ARBA" id="ARBA00023027"/>
    </source>
</evidence>
<feature type="domain" description="Alcohol dehydrogenase iron-type/glycerol dehydrogenase GldA" evidence="4">
    <location>
        <begin position="11"/>
        <end position="178"/>
    </location>
</feature>
<evidence type="ECO:0000256" key="1">
    <source>
        <dbReference type="ARBA" id="ARBA00007358"/>
    </source>
</evidence>
<reference evidence="6 7" key="1">
    <citation type="submission" date="2017-11" db="EMBL/GenBank/DDBJ databases">
        <title>Genomic Encyclopedia of Archaeal and Bacterial Type Strains, Phase II (KMG-II): From Individual Species to Whole Genera.</title>
        <authorList>
            <person name="Goeker M."/>
        </authorList>
    </citation>
    <scope>NUCLEOTIDE SEQUENCE [LARGE SCALE GENOMIC DNA]</scope>
    <source>
        <strain evidence="6 7">DSM 25625</strain>
    </source>
</reference>
<dbReference type="Pfam" id="PF25137">
    <property type="entry name" value="ADH_Fe_C"/>
    <property type="match status" value="1"/>
</dbReference>
<comment type="similarity">
    <text evidence="1">Belongs to the iron-containing alcohol dehydrogenase family.</text>
</comment>
<protein>
    <submittedName>
        <fullName evidence="6">Alcohol dehydrogenase</fullName>
    </submittedName>
</protein>
<dbReference type="FunFam" id="3.40.50.1970:FF:000003">
    <property type="entry name" value="Alcohol dehydrogenase, iron-containing"/>
    <property type="match status" value="1"/>
</dbReference>
<dbReference type="InterPro" id="IPR001670">
    <property type="entry name" value="ADH_Fe/GldA"/>
</dbReference>
<keyword evidence="2" id="KW-0560">Oxidoreductase</keyword>
<dbReference type="InterPro" id="IPR039697">
    <property type="entry name" value="Alcohol_dehydrogenase_Fe"/>
</dbReference>
<dbReference type="PANTHER" id="PTHR11496:SF102">
    <property type="entry name" value="ALCOHOL DEHYDROGENASE 4"/>
    <property type="match status" value="1"/>
</dbReference>
<sequence length="400" mass="40908">MSESTGVLRLPEAVQFGRGARAGIPVAVARFGRRAFVVVDPFLAGTAPFAETLSGLDAAGVTAFVYTGVVPELPLDGIDAAVAVARGFGPDVVLGYGGGSALDLAKLVSLLLVHPGPLSRYYGENAVPSPILPVVAVPTTAGTGSEVTPVAVVSDPERELKVGVSDAALVPRVAIVDPELTVGAPPTVTAASGIDALVHAVESFTAAERAPEWGSTLPIFVGRNRLSSVLALDAVRALGSWLPRAVADGSDVEAREQCAYGSLLAGMAFGSGGTHLSHALQYPIGAITHTPHGVGTGMMLPYVLQALRVASEPQLAQIGEALGVRADAQAAIDRIALIVATIGIPRTLADIGITRDQLPRIAELARGVTRLAGNAALPPTRELLLSILEAAYTGDRSSLS</sequence>
<dbReference type="OrthoDB" id="323926at2"/>
<keyword evidence="3" id="KW-0520">NAD</keyword>
<comment type="caution">
    <text evidence="6">The sequence shown here is derived from an EMBL/GenBank/DDBJ whole genome shotgun (WGS) entry which is preliminary data.</text>
</comment>
<dbReference type="Pfam" id="PF00465">
    <property type="entry name" value="Fe-ADH"/>
    <property type="match status" value="1"/>
</dbReference>
<dbReference type="SUPFAM" id="SSF56796">
    <property type="entry name" value="Dehydroquinate synthase-like"/>
    <property type="match status" value="1"/>
</dbReference>
<name>A0A2M9BB91_9MICO</name>
<evidence type="ECO:0000313" key="6">
    <source>
        <dbReference type="EMBL" id="PJJ55208.1"/>
    </source>
</evidence>
<dbReference type="InterPro" id="IPR018211">
    <property type="entry name" value="ADH_Fe_CS"/>
</dbReference>
<keyword evidence="7" id="KW-1185">Reference proteome</keyword>
<dbReference type="Proteomes" id="UP000230161">
    <property type="component" value="Unassembled WGS sequence"/>
</dbReference>
<gene>
    <name evidence="6" type="ORF">CLV54_3345</name>
</gene>
<dbReference type="AlphaFoldDB" id="A0A2M9BB91"/>
<evidence type="ECO:0000259" key="5">
    <source>
        <dbReference type="Pfam" id="PF25137"/>
    </source>
</evidence>
<dbReference type="CDD" id="cd08191">
    <property type="entry name" value="Fe-ADH-like"/>
    <property type="match status" value="1"/>
</dbReference>
<dbReference type="GO" id="GO:0046872">
    <property type="term" value="F:metal ion binding"/>
    <property type="evidence" value="ECO:0007669"/>
    <property type="project" value="InterPro"/>
</dbReference>
<proteinExistence type="inferred from homology"/>
<feature type="domain" description="Fe-containing alcohol dehydrogenase-like C-terminal" evidence="5">
    <location>
        <begin position="189"/>
        <end position="392"/>
    </location>
</feature>
<dbReference type="EMBL" id="PGFB01000007">
    <property type="protein sequence ID" value="PJJ55208.1"/>
    <property type="molecule type" value="Genomic_DNA"/>
</dbReference>
<dbReference type="GO" id="GO:0004022">
    <property type="term" value="F:alcohol dehydrogenase (NAD+) activity"/>
    <property type="evidence" value="ECO:0007669"/>
    <property type="project" value="TreeGrafter"/>
</dbReference>
<organism evidence="6 7">
    <name type="scientific">Compostimonas suwonensis</name>
    <dbReference type="NCBI Taxonomy" id="1048394"/>
    <lineage>
        <taxon>Bacteria</taxon>
        <taxon>Bacillati</taxon>
        <taxon>Actinomycetota</taxon>
        <taxon>Actinomycetes</taxon>
        <taxon>Micrococcales</taxon>
        <taxon>Microbacteriaceae</taxon>
        <taxon>Compostimonas</taxon>
    </lineage>
</organism>
<dbReference type="PROSITE" id="PS00913">
    <property type="entry name" value="ADH_IRON_1"/>
    <property type="match status" value="1"/>
</dbReference>
<dbReference type="Gene3D" id="1.20.1090.10">
    <property type="entry name" value="Dehydroquinate synthase-like - alpha domain"/>
    <property type="match status" value="1"/>
</dbReference>
<evidence type="ECO:0000256" key="2">
    <source>
        <dbReference type="ARBA" id="ARBA00023002"/>
    </source>
</evidence>
<dbReference type="RefSeq" id="WP_100346100.1">
    <property type="nucleotide sequence ID" value="NZ_PGFB01000007.1"/>
</dbReference>
<accession>A0A2M9BB91</accession>
<evidence type="ECO:0000259" key="4">
    <source>
        <dbReference type="Pfam" id="PF00465"/>
    </source>
</evidence>
<dbReference type="Gene3D" id="3.40.50.1970">
    <property type="match status" value="1"/>
</dbReference>